<dbReference type="InterPro" id="IPR003848">
    <property type="entry name" value="DUF218"/>
</dbReference>
<feature type="transmembrane region" description="Helical" evidence="1">
    <location>
        <begin position="38"/>
        <end position="55"/>
    </location>
</feature>
<dbReference type="Proteomes" id="UP000317010">
    <property type="component" value="Unassembled WGS sequence"/>
</dbReference>
<dbReference type="Gene3D" id="3.40.50.620">
    <property type="entry name" value="HUPs"/>
    <property type="match status" value="1"/>
</dbReference>
<dbReference type="Pfam" id="PF02698">
    <property type="entry name" value="DUF218"/>
    <property type="match status" value="1"/>
</dbReference>
<dbReference type="RefSeq" id="WP_144909056.1">
    <property type="nucleotide sequence ID" value="NZ_VLLI01000001.1"/>
</dbReference>
<evidence type="ECO:0000313" key="3">
    <source>
        <dbReference type="EMBL" id="TWJ04661.1"/>
    </source>
</evidence>
<evidence type="ECO:0000259" key="2">
    <source>
        <dbReference type="Pfam" id="PF02698"/>
    </source>
</evidence>
<name>A0A562UHP4_9SPHI</name>
<dbReference type="InterPro" id="IPR051599">
    <property type="entry name" value="Cell_Envelope_Assoc"/>
</dbReference>
<sequence length="248" mass="27683">MFFIFSKLLLIFILPLTWILACLIAGLIIKKPKLKRRLILASVLLLIIFTNPFLFDQFVSVWDIQPVPLKSTGQYSCVIVLGGFAGENSNGQGQFNSASDRFIEGLKLITTRKASHILISGGNGSLLPGTFRESDWVKKQLLLMNVPDSGIITENKSRNTIENAAFSKVLLNNRHLQQPYILVTSAFHMRRSLGIFKRAGIAVVPYPCNYLKGNGGFSFGEFIPDAIVLSNWNIYTKEVVGTIVNYIR</sequence>
<dbReference type="GO" id="GO:0000270">
    <property type="term" value="P:peptidoglycan metabolic process"/>
    <property type="evidence" value="ECO:0007669"/>
    <property type="project" value="TreeGrafter"/>
</dbReference>
<keyword evidence="1" id="KW-0472">Membrane</keyword>
<feature type="domain" description="DUF218" evidence="2">
    <location>
        <begin position="77"/>
        <end position="241"/>
    </location>
</feature>
<dbReference type="PANTHER" id="PTHR30336">
    <property type="entry name" value="INNER MEMBRANE PROTEIN, PROBABLE PERMEASE"/>
    <property type="match status" value="1"/>
</dbReference>
<dbReference type="PANTHER" id="PTHR30336:SF4">
    <property type="entry name" value="ENVELOPE BIOGENESIS FACTOR ELYC"/>
    <property type="match status" value="1"/>
</dbReference>
<comment type="caution">
    <text evidence="3">The sequence shown here is derived from an EMBL/GenBank/DDBJ whole genome shotgun (WGS) entry which is preliminary data.</text>
</comment>
<keyword evidence="1" id="KW-0812">Transmembrane</keyword>
<dbReference type="OrthoDB" id="9782395at2"/>
<dbReference type="GO" id="GO:0043164">
    <property type="term" value="P:Gram-negative-bacterium-type cell wall biogenesis"/>
    <property type="evidence" value="ECO:0007669"/>
    <property type="project" value="TreeGrafter"/>
</dbReference>
<dbReference type="GO" id="GO:0005886">
    <property type="term" value="C:plasma membrane"/>
    <property type="evidence" value="ECO:0007669"/>
    <property type="project" value="TreeGrafter"/>
</dbReference>
<dbReference type="PROSITE" id="PS51257">
    <property type="entry name" value="PROKAR_LIPOPROTEIN"/>
    <property type="match status" value="1"/>
</dbReference>
<feature type="transmembrane region" description="Helical" evidence="1">
    <location>
        <begin position="6"/>
        <end position="29"/>
    </location>
</feature>
<dbReference type="AlphaFoldDB" id="A0A562UHP4"/>
<dbReference type="CDD" id="cd06259">
    <property type="entry name" value="YdcF-like"/>
    <property type="match status" value="1"/>
</dbReference>
<dbReference type="InterPro" id="IPR014729">
    <property type="entry name" value="Rossmann-like_a/b/a_fold"/>
</dbReference>
<dbReference type="EMBL" id="VLLI01000001">
    <property type="protein sequence ID" value="TWJ04661.1"/>
    <property type="molecule type" value="Genomic_DNA"/>
</dbReference>
<proteinExistence type="predicted"/>
<accession>A0A562UHP4</accession>
<organism evidence="3 4">
    <name type="scientific">Mucilaginibacter frigoritolerans</name>
    <dbReference type="NCBI Taxonomy" id="652788"/>
    <lineage>
        <taxon>Bacteria</taxon>
        <taxon>Pseudomonadati</taxon>
        <taxon>Bacteroidota</taxon>
        <taxon>Sphingobacteriia</taxon>
        <taxon>Sphingobacteriales</taxon>
        <taxon>Sphingobacteriaceae</taxon>
        <taxon>Mucilaginibacter</taxon>
    </lineage>
</organism>
<keyword evidence="4" id="KW-1185">Reference proteome</keyword>
<gene>
    <name evidence="3" type="ORF">JN11_00381</name>
</gene>
<evidence type="ECO:0000256" key="1">
    <source>
        <dbReference type="SAM" id="Phobius"/>
    </source>
</evidence>
<keyword evidence="1" id="KW-1133">Transmembrane helix</keyword>
<evidence type="ECO:0000313" key="4">
    <source>
        <dbReference type="Proteomes" id="UP000317010"/>
    </source>
</evidence>
<reference evidence="3 4" key="1">
    <citation type="submission" date="2019-07" db="EMBL/GenBank/DDBJ databases">
        <title>Genomic Encyclopedia of Archaeal and Bacterial Type Strains, Phase II (KMG-II): from individual species to whole genera.</title>
        <authorList>
            <person name="Goeker M."/>
        </authorList>
    </citation>
    <scope>NUCLEOTIDE SEQUENCE [LARGE SCALE GENOMIC DNA]</scope>
    <source>
        <strain evidence="3 4">ATCC BAA-1854</strain>
    </source>
</reference>
<protein>
    <submittedName>
        <fullName evidence="3">Uncharacterized SAM-binding protein YcdF (DUF218 family)</fullName>
    </submittedName>
</protein>